<dbReference type="EMBL" id="AZFB01000001">
    <property type="protein sequence ID" value="KRL63936.1"/>
    <property type="molecule type" value="Genomic_DNA"/>
</dbReference>
<dbReference type="InterPro" id="IPR023485">
    <property type="entry name" value="Ptyr_pPase"/>
</dbReference>
<evidence type="ECO:0000256" key="1">
    <source>
        <dbReference type="ARBA" id="ARBA00011063"/>
    </source>
</evidence>
<evidence type="ECO:0000256" key="2">
    <source>
        <dbReference type="ARBA" id="ARBA00013064"/>
    </source>
</evidence>
<evidence type="ECO:0000256" key="3">
    <source>
        <dbReference type="ARBA" id="ARBA00022801"/>
    </source>
</evidence>
<evidence type="ECO:0000256" key="6">
    <source>
        <dbReference type="PIRSR" id="PIRSR617867-1"/>
    </source>
</evidence>
<dbReference type="STRING" id="1122152.GCA_000425905_00500"/>
<keyword evidence="3" id="KW-0378">Hydrolase</keyword>
<gene>
    <name evidence="8" type="ORF">FC23_GL000183</name>
</gene>
<protein>
    <recommendedName>
        <fullName evidence="2">protein-tyrosine-phosphatase</fullName>
        <ecNumber evidence="2">3.1.3.48</ecNumber>
    </recommendedName>
</protein>
<feature type="active site" description="Proton donor" evidence="6">
    <location>
        <position position="128"/>
    </location>
</feature>
<evidence type="ECO:0000313" key="8">
    <source>
        <dbReference type="EMBL" id="KRL63936.1"/>
    </source>
</evidence>
<dbReference type="AlphaFoldDB" id="A0A0R1S4I1"/>
<dbReference type="SUPFAM" id="SSF52788">
    <property type="entry name" value="Phosphotyrosine protein phosphatases I"/>
    <property type="match status" value="1"/>
</dbReference>
<evidence type="ECO:0000256" key="4">
    <source>
        <dbReference type="ARBA" id="ARBA00022912"/>
    </source>
</evidence>
<feature type="domain" description="Phosphotyrosine protein phosphatase I" evidence="7">
    <location>
        <begin position="2"/>
        <end position="152"/>
    </location>
</feature>
<dbReference type="InterPro" id="IPR050438">
    <property type="entry name" value="LMW_PTPase"/>
</dbReference>
<dbReference type="InterPro" id="IPR017867">
    <property type="entry name" value="Tyr_phospatase_low_mol_wt"/>
</dbReference>
<dbReference type="RefSeq" id="WP_027824693.1">
    <property type="nucleotide sequence ID" value="NZ_AUEI01000004.1"/>
</dbReference>
<dbReference type="eggNOG" id="COG0394">
    <property type="taxonomic scope" value="Bacteria"/>
</dbReference>
<dbReference type="PANTHER" id="PTHR11717:SF7">
    <property type="entry name" value="LOW MOLECULAR WEIGHT PHOSPHOTYROSINE PROTEIN PHOSPHATASE"/>
    <property type="match status" value="1"/>
</dbReference>
<dbReference type="GO" id="GO:0004725">
    <property type="term" value="F:protein tyrosine phosphatase activity"/>
    <property type="evidence" value="ECO:0007669"/>
    <property type="project" value="UniProtKB-EC"/>
</dbReference>
<dbReference type="InterPro" id="IPR036196">
    <property type="entry name" value="Ptyr_pPase_sf"/>
</dbReference>
<sequence length="154" mass="17530">MKKILFVCHGNICRSPMAEFIAKDLAKKAGLASEFEFSSKATTRDEIDSSGVGHPMDIRAQRKLTEKGIPFTSHLASQVEKSDYQKFDLIYCMDEENFLDLNRITAGDPQQKEFKLLSILGSNNDIDDPWYSGDFETSYQEIHRACEAILRKNK</sequence>
<dbReference type="SMART" id="SM00226">
    <property type="entry name" value="LMWPc"/>
    <property type="match status" value="1"/>
</dbReference>
<feature type="active site" description="Nucleophile" evidence="6">
    <location>
        <position position="8"/>
    </location>
</feature>
<dbReference type="PRINTS" id="PR00719">
    <property type="entry name" value="LMWPTPASE"/>
</dbReference>
<name>A0A0R1S4I1_9LACO</name>
<comment type="similarity">
    <text evidence="1">Belongs to the low molecular weight phosphotyrosine protein phosphatase family.</text>
</comment>
<comment type="catalytic activity">
    <reaction evidence="5">
        <text>O-phospho-L-tyrosyl-[protein] + H2O = L-tyrosyl-[protein] + phosphate</text>
        <dbReference type="Rhea" id="RHEA:10684"/>
        <dbReference type="Rhea" id="RHEA-COMP:10136"/>
        <dbReference type="Rhea" id="RHEA-COMP:20101"/>
        <dbReference type="ChEBI" id="CHEBI:15377"/>
        <dbReference type="ChEBI" id="CHEBI:43474"/>
        <dbReference type="ChEBI" id="CHEBI:46858"/>
        <dbReference type="ChEBI" id="CHEBI:61978"/>
        <dbReference type="EC" id="3.1.3.48"/>
    </reaction>
</comment>
<organism evidence="8 9">
    <name type="scientific">Lactobacillus psittaci DSM 15354</name>
    <dbReference type="NCBI Taxonomy" id="1122152"/>
    <lineage>
        <taxon>Bacteria</taxon>
        <taxon>Bacillati</taxon>
        <taxon>Bacillota</taxon>
        <taxon>Bacilli</taxon>
        <taxon>Lactobacillales</taxon>
        <taxon>Lactobacillaceae</taxon>
        <taxon>Lactobacillus</taxon>
    </lineage>
</organism>
<dbReference type="Gene3D" id="3.40.50.2300">
    <property type="match status" value="1"/>
</dbReference>
<dbReference type="PATRIC" id="fig|1122152.4.peg.184"/>
<dbReference type="OrthoDB" id="9784339at2"/>
<evidence type="ECO:0000259" key="7">
    <source>
        <dbReference type="SMART" id="SM00226"/>
    </source>
</evidence>
<dbReference type="PANTHER" id="PTHR11717">
    <property type="entry name" value="LOW MOLECULAR WEIGHT PROTEIN TYROSINE PHOSPHATASE"/>
    <property type="match status" value="1"/>
</dbReference>
<feature type="active site" evidence="6">
    <location>
        <position position="14"/>
    </location>
</feature>
<keyword evidence="9" id="KW-1185">Reference proteome</keyword>
<dbReference type="Pfam" id="PF01451">
    <property type="entry name" value="LMWPc"/>
    <property type="match status" value="1"/>
</dbReference>
<reference evidence="8 9" key="1">
    <citation type="journal article" date="2015" name="Genome Announc.">
        <title>Expanding the biotechnology potential of lactobacilli through comparative genomics of 213 strains and associated genera.</title>
        <authorList>
            <person name="Sun Z."/>
            <person name="Harris H.M."/>
            <person name="McCann A."/>
            <person name="Guo C."/>
            <person name="Argimon S."/>
            <person name="Zhang W."/>
            <person name="Yang X."/>
            <person name="Jeffery I.B."/>
            <person name="Cooney J.C."/>
            <person name="Kagawa T.F."/>
            <person name="Liu W."/>
            <person name="Song Y."/>
            <person name="Salvetti E."/>
            <person name="Wrobel A."/>
            <person name="Rasinkangas P."/>
            <person name="Parkhill J."/>
            <person name="Rea M.C."/>
            <person name="O'Sullivan O."/>
            <person name="Ritari J."/>
            <person name="Douillard F.P."/>
            <person name="Paul Ross R."/>
            <person name="Yang R."/>
            <person name="Briner A.E."/>
            <person name="Felis G.E."/>
            <person name="de Vos W.M."/>
            <person name="Barrangou R."/>
            <person name="Klaenhammer T.R."/>
            <person name="Caufield P.W."/>
            <person name="Cui Y."/>
            <person name="Zhang H."/>
            <person name="O'Toole P.W."/>
        </authorList>
    </citation>
    <scope>NUCLEOTIDE SEQUENCE [LARGE SCALE GENOMIC DNA]</scope>
    <source>
        <strain evidence="8 9">DSM 15354</strain>
    </source>
</reference>
<evidence type="ECO:0000256" key="5">
    <source>
        <dbReference type="ARBA" id="ARBA00051722"/>
    </source>
</evidence>
<dbReference type="CDD" id="cd16343">
    <property type="entry name" value="LMWPTP"/>
    <property type="match status" value="1"/>
</dbReference>
<proteinExistence type="inferred from homology"/>
<keyword evidence="4" id="KW-0904">Protein phosphatase</keyword>
<dbReference type="Proteomes" id="UP000051931">
    <property type="component" value="Unassembled WGS sequence"/>
</dbReference>
<comment type="caution">
    <text evidence="8">The sequence shown here is derived from an EMBL/GenBank/DDBJ whole genome shotgun (WGS) entry which is preliminary data.</text>
</comment>
<dbReference type="EC" id="3.1.3.48" evidence="2"/>
<evidence type="ECO:0000313" key="9">
    <source>
        <dbReference type="Proteomes" id="UP000051931"/>
    </source>
</evidence>
<accession>A0A0R1S4I1</accession>